<accession>A0A183ATS9</accession>
<dbReference type="EMBL" id="UZAN01048964">
    <property type="protein sequence ID" value="VDP86940.1"/>
    <property type="molecule type" value="Genomic_DNA"/>
</dbReference>
<dbReference type="OrthoDB" id="775972at2759"/>
<reference evidence="1 2" key="2">
    <citation type="submission" date="2018-11" db="EMBL/GenBank/DDBJ databases">
        <authorList>
            <consortium name="Pathogen Informatics"/>
        </authorList>
    </citation>
    <scope>NUCLEOTIDE SEQUENCE [LARGE SCALE GENOMIC DNA]</scope>
    <source>
        <strain evidence="1 2">Egypt</strain>
    </source>
</reference>
<keyword evidence="2" id="KW-1185">Reference proteome</keyword>
<dbReference type="Proteomes" id="UP000272942">
    <property type="component" value="Unassembled WGS sequence"/>
</dbReference>
<evidence type="ECO:0000313" key="2">
    <source>
        <dbReference type="Proteomes" id="UP000272942"/>
    </source>
</evidence>
<gene>
    <name evidence="1" type="ORF">ECPE_LOCUS10364</name>
</gene>
<protein>
    <submittedName>
        <fullName evidence="3">ZP domain-containing protein</fullName>
    </submittedName>
</protein>
<sequence length="181" mass="20297">MLEKKDIAFTEARKICGQSDDLCAATNADTPVLFHRRSTKPLRGAPNIHNSPQVSQVPNQAVHNRRLRATAAFHVVNTIFVRLVDSAMSLAMHAYYSDYHIATTSWCLYVTFDRDHDCRCPRTGYDSGEYVVAAYFLKGLHHAFTLATVDYASFQKNGSTVNFQFGRLHVHASCIAGTFHD</sequence>
<proteinExistence type="predicted"/>
<name>A0A183ATS9_9TREM</name>
<dbReference type="WBParaSite" id="ECPE_0001039601-mRNA-1">
    <property type="protein sequence ID" value="ECPE_0001039601-mRNA-1"/>
    <property type="gene ID" value="ECPE_0001039601"/>
</dbReference>
<evidence type="ECO:0000313" key="1">
    <source>
        <dbReference type="EMBL" id="VDP86940.1"/>
    </source>
</evidence>
<dbReference type="AlphaFoldDB" id="A0A183ATS9"/>
<reference evidence="3" key="1">
    <citation type="submission" date="2016-06" db="UniProtKB">
        <authorList>
            <consortium name="WormBaseParasite"/>
        </authorList>
    </citation>
    <scope>IDENTIFICATION</scope>
</reference>
<organism evidence="3">
    <name type="scientific">Echinostoma caproni</name>
    <dbReference type="NCBI Taxonomy" id="27848"/>
    <lineage>
        <taxon>Eukaryota</taxon>
        <taxon>Metazoa</taxon>
        <taxon>Spiralia</taxon>
        <taxon>Lophotrochozoa</taxon>
        <taxon>Platyhelminthes</taxon>
        <taxon>Trematoda</taxon>
        <taxon>Digenea</taxon>
        <taxon>Plagiorchiida</taxon>
        <taxon>Echinostomata</taxon>
        <taxon>Echinostomatoidea</taxon>
        <taxon>Echinostomatidae</taxon>
        <taxon>Echinostoma</taxon>
    </lineage>
</organism>
<evidence type="ECO:0000313" key="3">
    <source>
        <dbReference type="WBParaSite" id="ECPE_0001039601-mRNA-1"/>
    </source>
</evidence>